<evidence type="ECO:0008006" key="7">
    <source>
        <dbReference type="Google" id="ProtNLM"/>
    </source>
</evidence>
<proteinExistence type="predicted"/>
<feature type="compositionally biased region" description="Polar residues" evidence="2">
    <location>
        <begin position="341"/>
        <end position="351"/>
    </location>
</feature>
<dbReference type="EMBL" id="JAODUO010001055">
    <property type="protein sequence ID" value="KAK2171531.1"/>
    <property type="molecule type" value="Genomic_DNA"/>
</dbReference>
<feature type="domain" description="CCDC81 HU" evidence="3">
    <location>
        <begin position="8"/>
        <end position="92"/>
    </location>
</feature>
<feature type="domain" description="CCDC81 HU" evidence="4">
    <location>
        <begin position="104"/>
        <end position="178"/>
    </location>
</feature>
<feature type="region of interest" description="Disordered" evidence="2">
    <location>
        <begin position="341"/>
        <end position="380"/>
    </location>
</feature>
<dbReference type="AlphaFoldDB" id="A0AAD9KI03"/>
<feature type="coiled-coil region" evidence="1">
    <location>
        <begin position="675"/>
        <end position="705"/>
    </location>
</feature>
<reference evidence="5" key="1">
    <citation type="journal article" date="2023" name="Mol. Biol. Evol.">
        <title>Third-Generation Sequencing Reveals the Adaptive Role of the Epigenome in Three Deep-Sea Polychaetes.</title>
        <authorList>
            <person name="Perez M."/>
            <person name="Aroh O."/>
            <person name="Sun Y."/>
            <person name="Lan Y."/>
            <person name="Juniper S.K."/>
            <person name="Young C.R."/>
            <person name="Angers B."/>
            <person name="Qian P.Y."/>
        </authorList>
    </citation>
    <scope>NUCLEOTIDE SEQUENCE</scope>
    <source>
        <strain evidence="5">R07B-5</strain>
    </source>
</reference>
<dbReference type="InterPro" id="IPR026295">
    <property type="entry name" value="CCD81"/>
</dbReference>
<protein>
    <recommendedName>
        <fullName evidence="7">CCDC81 HU domain-containing protein</fullName>
    </recommendedName>
</protein>
<dbReference type="Proteomes" id="UP001209878">
    <property type="component" value="Unassembled WGS sequence"/>
</dbReference>
<evidence type="ECO:0000313" key="5">
    <source>
        <dbReference type="EMBL" id="KAK2171531.1"/>
    </source>
</evidence>
<sequence>MTDEIYGLINDAKKKRFSYIGPNIGDQDVISVWDGVAAFIRKNMENMRGVCIGGLGTFQFSQKRIDIGGNKFLQIQRPVFVLSDRFSMKHDLHVPKPHTSGNFPIVQLNYAAISLESPFDRDTVEACIKEVLMALDRSIAAGRNIEFVFNGIGRLQMREGKVKMRFYKDFLYAMDGTGNLVNSLKDRPGTVDSVMSDRPPTRPYSTNTMLLPRIIPALVAGPSNGMPTIAEGEGEKEGDHVPNENEQTPFREGGEDGNVERGVVSDMKHDDHNDVQQNPEHIDDANLFDISPPPPITNSRMSNRVAVPIPRAVGVSFNDELLPSELHTPRILSRAASVTSSLNKPMSSPQFNKHPLSAFSSNHFKSGPTGDNPRPRSQGSVDFDQIWKMSPLEKISPLPSEEGLQREAPLAGFEPFSTQATAGQSQQFPMDVDLPPPAEVMSARASSCGHSNSGQELCYLCHQREKRNIPVFLAEERRAQEQKEDQLLQQFQSIVDADAILKDQEKVMEKKRESQKMAAFNLGVAEAVYTKKHTTDPFHTSYIFPKRPRTPPKYTKQERYFKDLEVQVNGKHDLEKQQKSDEDFLGRLEQVQLAEELAAQRDQYMRNKMDQQNMYRRALSAQLKFKPLPLPARVSDSDQPIFGKDDMANEKLALKKRRAREIYQQQVSTVEQQKRDNLLRRLNTQKEEEEMLKRTRDELQDDRARKYALHLRYREKLQEDWARAAAAKHAAESSEHARILTPGRLLHEQCDQYKRCGQCKRRTDNCGETNLWKESRYIAGSRLIV</sequence>
<evidence type="ECO:0000256" key="2">
    <source>
        <dbReference type="SAM" id="MobiDB-lite"/>
    </source>
</evidence>
<name>A0AAD9KI03_RIDPI</name>
<evidence type="ECO:0000256" key="1">
    <source>
        <dbReference type="SAM" id="Coils"/>
    </source>
</evidence>
<feature type="compositionally biased region" description="Basic and acidic residues" evidence="2">
    <location>
        <begin position="233"/>
        <end position="243"/>
    </location>
</feature>
<evidence type="ECO:0000259" key="4">
    <source>
        <dbReference type="Pfam" id="PF18289"/>
    </source>
</evidence>
<dbReference type="Pfam" id="PF18289">
    <property type="entry name" value="HU-CCDC81_euk_2"/>
    <property type="match status" value="1"/>
</dbReference>
<dbReference type="Pfam" id="PF14908">
    <property type="entry name" value="HU-CCDC81_euk_1"/>
    <property type="match status" value="1"/>
</dbReference>
<dbReference type="PANTHER" id="PTHR14362:SF2">
    <property type="entry name" value="COILED-COIL DOMAIN-CONTAINING PROTEIN 81"/>
    <property type="match status" value="1"/>
</dbReference>
<dbReference type="InterPro" id="IPR028034">
    <property type="entry name" value="HU-CCDC81"/>
</dbReference>
<accession>A0AAD9KI03</accession>
<keyword evidence="6" id="KW-1185">Reference proteome</keyword>
<keyword evidence="1" id="KW-0175">Coiled coil</keyword>
<dbReference type="GO" id="GO:0005815">
    <property type="term" value="C:microtubule organizing center"/>
    <property type="evidence" value="ECO:0007669"/>
    <property type="project" value="TreeGrafter"/>
</dbReference>
<dbReference type="PANTHER" id="PTHR14362">
    <property type="entry name" value="COILED-COIL DOMAIN-CONTAINING PROTEIN 81"/>
    <property type="match status" value="1"/>
</dbReference>
<dbReference type="InterPro" id="IPR040673">
    <property type="entry name" value="CCDC81_HU_dom_2"/>
</dbReference>
<comment type="caution">
    <text evidence="5">The sequence shown here is derived from an EMBL/GenBank/DDBJ whole genome shotgun (WGS) entry which is preliminary data.</text>
</comment>
<evidence type="ECO:0000313" key="6">
    <source>
        <dbReference type="Proteomes" id="UP001209878"/>
    </source>
</evidence>
<evidence type="ECO:0000259" key="3">
    <source>
        <dbReference type="Pfam" id="PF14908"/>
    </source>
</evidence>
<gene>
    <name evidence="5" type="ORF">NP493_1056g00012</name>
</gene>
<organism evidence="5 6">
    <name type="scientific">Ridgeia piscesae</name>
    <name type="common">Tubeworm</name>
    <dbReference type="NCBI Taxonomy" id="27915"/>
    <lineage>
        <taxon>Eukaryota</taxon>
        <taxon>Metazoa</taxon>
        <taxon>Spiralia</taxon>
        <taxon>Lophotrochozoa</taxon>
        <taxon>Annelida</taxon>
        <taxon>Polychaeta</taxon>
        <taxon>Sedentaria</taxon>
        <taxon>Canalipalpata</taxon>
        <taxon>Sabellida</taxon>
        <taxon>Siboglinidae</taxon>
        <taxon>Ridgeia</taxon>
    </lineage>
</organism>
<feature type="region of interest" description="Disordered" evidence="2">
    <location>
        <begin position="231"/>
        <end position="257"/>
    </location>
</feature>